<name>A0ACC0IXD2_9ERIC</name>
<evidence type="ECO:0000313" key="1">
    <source>
        <dbReference type="EMBL" id="KAI8029959.1"/>
    </source>
</evidence>
<gene>
    <name evidence="1" type="ORF">LOK49_LG01G01844</name>
</gene>
<protein>
    <submittedName>
        <fullName evidence="1">Uncharacterized protein</fullName>
    </submittedName>
</protein>
<organism evidence="1 2">
    <name type="scientific">Camellia lanceoleosa</name>
    <dbReference type="NCBI Taxonomy" id="1840588"/>
    <lineage>
        <taxon>Eukaryota</taxon>
        <taxon>Viridiplantae</taxon>
        <taxon>Streptophyta</taxon>
        <taxon>Embryophyta</taxon>
        <taxon>Tracheophyta</taxon>
        <taxon>Spermatophyta</taxon>
        <taxon>Magnoliopsida</taxon>
        <taxon>eudicotyledons</taxon>
        <taxon>Gunneridae</taxon>
        <taxon>Pentapetalae</taxon>
        <taxon>asterids</taxon>
        <taxon>Ericales</taxon>
        <taxon>Theaceae</taxon>
        <taxon>Camellia</taxon>
    </lineage>
</organism>
<keyword evidence="2" id="KW-1185">Reference proteome</keyword>
<comment type="caution">
    <text evidence="1">The sequence shown here is derived from an EMBL/GenBank/DDBJ whole genome shotgun (WGS) entry which is preliminary data.</text>
</comment>
<dbReference type="EMBL" id="CM045758">
    <property type="protein sequence ID" value="KAI8029959.1"/>
    <property type="molecule type" value="Genomic_DNA"/>
</dbReference>
<accession>A0ACC0IXD2</accession>
<proteinExistence type="predicted"/>
<sequence length="82" mass="8895">MPSPPLPAPRPLLLPPSHSLSPFFFSLYRSIEATSRPFDDDAMTLTSPVDDSPSVAIDDGTPLPIYHSNDDFGTATVDHNID</sequence>
<evidence type="ECO:0000313" key="2">
    <source>
        <dbReference type="Proteomes" id="UP001060215"/>
    </source>
</evidence>
<dbReference type="Proteomes" id="UP001060215">
    <property type="component" value="Chromosome 1"/>
</dbReference>
<reference evidence="1 2" key="1">
    <citation type="journal article" date="2022" name="Plant J.">
        <title>Chromosome-level genome of Camellia lanceoleosa provides a valuable resource for understanding genome evolution and self-incompatibility.</title>
        <authorList>
            <person name="Gong W."/>
            <person name="Xiao S."/>
            <person name="Wang L."/>
            <person name="Liao Z."/>
            <person name="Chang Y."/>
            <person name="Mo W."/>
            <person name="Hu G."/>
            <person name="Li W."/>
            <person name="Zhao G."/>
            <person name="Zhu H."/>
            <person name="Hu X."/>
            <person name="Ji K."/>
            <person name="Xiang X."/>
            <person name="Song Q."/>
            <person name="Yuan D."/>
            <person name="Jin S."/>
            <person name="Zhang L."/>
        </authorList>
    </citation>
    <scope>NUCLEOTIDE SEQUENCE [LARGE SCALE GENOMIC DNA]</scope>
    <source>
        <strain evidence="1">SQ_2022a</strain>
    </source>
</reference>